<gene>
    <name evidence="2" type="ORF">DL346_24090</name>
</gene>
<reference evidence="2 3" key="1">
    <citation type="submission" date="2018-06" db="EMBL/GenBank/DDBJ databases">
        <title>Paenibacillus montanisoli sp. nov., isolated from mountain area soil.</title>
        <authorList>
            <person name="Wu M."/>
        </authorList>
    </citation>
    <scope>NUCLEOTIDE SEQUENCE [LARGE SCALE GENOMIC DNA]</scope>
    <source>
        <strain evidence="2 3">RA17</strain>
    </source>
</reference>
<feature type="domain" description="SLH" evidence="1">
    <location>
        <begin position="25"/>
        <end position="85"/>
    </location>
</feature>
<dbReference type="PROSITE" id="PS51272">
    <property type="entry name" value="SLH"/>
    <property type="match status" value="1"/>
</dbReference>
<evidence type="ECO:0000259" key="1">
    <source>
        <dbReference type="PROSITE" id="PS51272"/>
    </source>
</evidence>
<evidence type="ECO:0000313" key="2">
    <source>
        <dbReference type="EMBL" id="RAP74151.1"/>
    </source>
</evidence>
<dbReference type="Proteomes" id="UP000249260">
    <property type="component" value="Unassembled WGS sequence"/>
</dbReference>
<dbReference type="EMBL" id="QLUW01000005">
    <property type="protein sequence ID" value="RAP74151.1"/>
    <property type="molecule type" value="Genomic_DNA"/>
</dbReference>
<proteinExistence type="predicted"/>
<comment type="caution">
    <text evidence="2">The sequence shown here is derived from an EMBL/GenBank/DDBJ whole genome shotgun (WGS) entry which is preliminary data.</text>
</comment>
<dbReference type="OrthoDB" id="1723494at2"/>
<dbReference type="Pfam" id="PF00395">
    <property type="entry name" value="SLH"/>
    <property type="match status" value="1"/>
</dbReference>
<sequence>MREEMAVMLAGALKFAGKASGSSTKLSFTDKGSIANWAQAAVAQATGAGILQGNKEGAFLPKARATRAEAAVVLKRWLQYVGFMK</sequence>
<evidence type="ECO:0000313" key="3">
    <source>
        <dbReference type="Proteomes" id="UP000249260"/>
    </source>
</evidence>
<dbReference type="AlphaFoldDB" id="A0A328TYB9"/>
<accession>A0A328TYB9</accession>
<keyword evidence="3" id="KW-1185">Reference proteome</keyword>
<protein>
    <recommendedName>
        <fullName evidence="1">SLH domain-containing protein</fullName>
    </recommendedName>
</protein>
<name>A0A328TYB9_9BACL</name>
<dbReference type="RefSeq" id="WP_112884939.1">
    <property type="nucleotide sequence ID" value="NZ_QLUW01000005.1"/>
</dbReference>
<dbReference type="InterPro" id="IPR001119">
    <property type="entry name" value="SLH_dom"/>
</dbReference>
<organism evidence="2 3">
    <name type="scientific">Paenibacillus montanisoli</name>
    <dbReference type="NCBI Taxonomy" id="2081970"/>
    <lineage>
        <taxon>Bacteria</taxon>
        <taxon>Bacillati</taxon>
        <taxon>Bacillota</taxon>
        <taxon>Bacilli</taxon>
        <taxon>Bacillales</taxon>
        <taxon>Paenibacillaceae</taxon>
        <taxon>Paenibacillus</taxon>
    </lineage>
</organism>